<dbReference type="Pfam" id="PF01068">
    <property type="entry name" value="DNA_ligase_A_M"/>
    <property type="match status" value="1"/>
</dbReference>
<dbReference type="Proteomes" id="UP000051952">
    <property type="component" value="Unassembled WGS sequence"/>
</dbReference>
<feature type="region of interest" description="Disordered" evidence="6">
    <location>
        <begin position="50"/>
        <end position="73"/>
    </location>
</feature>
<protein>
    <submittedName>
        <fullName evidence="9">DNA ligase, putative</fullName>
    </submittedName>
</protein>
<evidence type="ECO:0000256" key="1">
    <source>
        <dbReference type="ARBA" id="ARBA00001968"/>
    </source>
</evidence>
<dbReference type="PANTHER" id="PTHR47810:SF1">
    <property type="entry name" value="DNA LIGASE B"/>
    <property type="match status" value="1"/>
</dbReference>
<dbReference type="VEuPathDB" id="TriTrypDB:BSAL_57520"/>
<dbReference type="Pfam" id="PF14743">
    <property type="entry name" value="DNA_ligase_OB_2"/>
    <property type="match status" value="1"/>
</dbReference>
<reference evidence="10" key="1">
    <citation type="submission" date="2015-09" db="EMBL/GenBank/DDBJ databases">
        <authorList>
            <consortium name="Pathogen Informatics"/>
        </authorList>
    </citation>
    <scope>NUCLEOTIDE SEQUENCE [LARGE SCALE GENOMIC DNA]</scope>
    <source>
        <strain evidence="10">Lake Konstanz</strain>
    </source>
</reference>
<dbReference type="GO" id="GO:0006281">
    <property type="term" value="P:DNA repair"/>
    <property type="evidence" value="ECO:0007669"/>
    <property type="project" value="UniProtKB-KW"/>
</dbReference>
<feature type="domain" description="ATP-dependent DNA ligase family profile" evidence="7">
    <location>
        <begin position="87"/>
        <end position="254"/>
    </location>
</feature>
<dbReference type="OMA" id="YWVSEKL"/>
<dbReference type="SUPFAM" id="SSF50249">
    <property type="entry name" value="Nucleic acid-binding proteins"/>
    <property type="match status" value="1"/>
</dbReference>
<evidence type="ECO:0000256" key="2">
    <source>
        <dbReference type="ARBA" id="ARBA00022598"/>
    </source>
</evidence>
<dbReference type="GO" id="GO:0006310">
    <property type="term" value="P:DNA recombination"/>
    <property type="evidence" value="ECO:0007669"/>
    <property type="project" value="InterPro"/>
</dbReference>
<dbReference type="InterPro" id="IPR029319">
    <property type="entry name" value="DNA_ligase_OB"/>
</dbReference>
<keyword evidence="5" id="KW-0234">DNA repair</keyword>
<keyword evidence="2 9" id="KW-0436">Ligase</keyword>
<dbReference type="InterPro" id="IPR050326">
    <property type="entry name" value="NAD_dep_DNA_ligaseB"/>
</dbReference>
<evidence type="ECO:0000256" key="6">
    <source>
        <dbReference type="SAM" id="MobiDB-lite"/>
    </source>
</evidence>
<feature type="domain" description="DNA ligase OB-like" evidence="8">
    <location>
        <begin position="268"/>
        <end position="333"/>
    </location>
</feature>
<evidence type="ECO:0000259" key="7">
    <source>
        <dbReference type="Pfam" id="PF01068"/>
    </source>
</evidence>
<dbReference type="OrthoDB" id="411785at2759"/>
<keyword evidence="10" id="KW-1185">Reference proteome</keyword>
<evidence type="ECO:0000259" key="8">
    <source>
        <dbReference type="Pfam" id="PF14743"/>
    </source>
</evidence>
<accession>A0A0S4IPC3</accession>
<dbReference type="AlphaFoldDB" id="A0A0S4IPC3"/>
<dbReference type="InterPro" id="IPR012340">
    <property type="entry name" value="NA-bd_OB-fold"/>
</dbReference>
<comment type="cofactor">
    <cofactor evidence="1">
        <name>a divalent metal cation</name>
        <dbReference type="ChEBI" id="CHEBI:60240"/>
    </cofactor>
</comment>
<keyword evidence="4" id="KW-0227">DNA damage</keyword>
<keyword evidence="3" id="KW-0235">DNA replication</keyword>
<feature type="compositionally biased region" description="Low complexity" evidence="6">
    <location>
        <begin position="54"/>
        <end position="70"/>
    </location>
</feature>
<name>A0A0S4IPC3_BODSA</name>
<dbReference type="Gene3D" id="3.30.1490.70">
    <property type="match status" value="1"/>
</dbReference>
<dbReference type="Gene3D" id="3.30.470.30">
    <property type="entry name" value="DNA ligase/mRNA capping enzyme"/>
    <property type="match status" value="1"/>
</dbReference>
<dbReference type="NCBIfam" id="NF006592">
    <property type="entry name" value="PRK09125.1"/>
    <property type="match status" value="1"/>
</dbReference>
<dbReference type="CDD" id="cd08041">
    <property type="entry name" value="OBF_kDNA_ligase_like"/>
    <property type="match status" value="1"/>
</dbReference>
<organism evidence="9 10">
    <name type="scientific">Bodo saltans</name>
    <name type="common">Flagellated protozoan</name>
    <dbReference type="NCBI Taxonomy" id="75058"/>
    <lineage>
        <taxon>Eukaryota</taxon>
        <taxon>Discoba</taxon>
        <taxon>Euglenozoa</taxon>
        <taxon>Kinetoplastea</taxon>
        <taxon>Metakinetoplastina</taxon>
        <taxon>Eubodonida</taxon>
        <taxon>Bodonidae</taxon>
        <taxon>Bodo</taxon>
    </lineage>
</organism>
<dbReference type="CDD" id="cd07896">
    <property type="entry name" value="Adenylation_kDNA_ligase_like"/>
    <property type="match status" value="1"/>
</dbReference>
<sequence>MKNCGGGTYTCNCPVWRYQNKATNERSCKHLEAYLGAAFERVRCGDSIPGDDGGAPASPGKAGAAPRAGSPLGGRKVAMPGVLLANKATNKGDYKGWWVSEKLDGVRAYWDGTHLLSRNGNIFTAPESFTKDLPKDKTLDGELFGGRKKFQTTVGIVKSSASHPGWATLTYELFDIPSSGAKAFEGRMEELLSMFPKGGPIKHVHVVEQELCSGCQHVADRLAEIEALGGEGLMLREPGSKYVHTRSNTLLKVKSTEEVDAIVRGHDPGKGKHQGRCGALLVELANGKQFCVGSGLSDMQRNAPPSVGTVVVVRYQELTDGGIPRFPVFAGCRYDTGLRKGSS</sequence>
<evidence type="ECO:0000313" key="10">
    <source>
        <dbReference type="Proteomes" id="UP000051952"/>
    </source>
</evidence>
<gene>
    <name evidence="9" type="ORF">BSAL_57520</name>
</gene>
<proteinExistence type="predicted"/>
<dbReference type="Gene3D" id="2.40.50.140">
    <property type="entry name" value="Nucleic acid-binding proteins"/>
    <property type="match status" value="1"/>
</dbReference>
<evidence type="ECO:0000256" key="4">
    <source>
        <dbReference type="ARBA" id="ARBA00022763"/>
    </source>
</evidence>
<evidence type="ECO:0000313" key="9">
    <source>
        <dbReference type="EMBL" id="CUE93864.1"/>
    </source>
</evidence>
<evidence type="ECO:0000256" key="5">
    <source>
        <dbReference type="ARBA" id="ARBA00023204"/>
    </source>
</evidence>
<dbReference type="InterPro" id="IPR012310">
    <property type="entry name" value="DNA_ligase_ATP-dep_cent"/>
</dbReference>
<dbReference type="PANTHER" id="PTHR47810">
    <property type="entry name" value="DNA LIGASE"/>
    <property type="match status" value="1"/>
</dbReference>
<dbReference type="EMBL" id="CYKH01000217">
    <property type="protein sequence ID" value="CUE93864.1"/>
    <property type="molecule type" value="Genomic_DNA"/>
</dbReference>
<dbReference type="SUPFAM" id="SSF56091">
    <property type="entry name" value="DNA ligase/mRNA capping enzyme, catalytic domain"/>
    <property type="match status" value="1"/>
</dbReference>
<dbReference type="GO" id="GO:0005524">
    <property type="term" value="F:ATP binding"/>
    <property type="evidence" value="ECO:0007669"/>
    <property type="project" value="InterPro"/>
</dbReference>
<dbReference type="GO" id="GO:0003910">
    <property type="term" value="F:DNA ligase (ATP) activity"/>
    <property type="evidence" value="ECO:0007669"/>
    <property type="project" value="InterPro"/>
</dbReference>
<dbReference type="GO" id="GO:0006260">
    <property type="term" value="P:DNA replication"/>
    <property type="evidence" value="ECO:0007669"/>
    <property type="project" value="UniProtKB-KW"/>
</dbReference>
<evidence type="ECO:0000256" key="3">
    <source>
        <dbReference type="ARBA" id="ARBA00022705"/>
    </source>
</evidence>